<dbReference type="GO" id="GO:0005576">
    <property type="term" value="C:extracellular region"/>
    <property type="evidence" value="ECO:0007669"/>
    <property type="project" value="TreeGrafter"/>
</dbReference>
<feature type="signal peptide" evidence="1">
    <location>
        <begin position="1"/>
        <end position="20"/>
    </location>
</feature>
<feature type="chain" id="PRO_5044550270" description="Hydrophobic surface binding protein A" evidence="1">
    <location>
        <begin position="21"/>
        <end position="181"/>
    </location>
</feature>
<dbReference type="PANTHER" id="PTHR38123">
    <property type="entry name" value="CELL WALL SERINE-THREONINE-RICH GALACTOMANNOPROTEIN MP1 (AFU_ORTHOLOGUE AFUA_4G03240)"/>
    <property type="match status" value="1"/>
</dbReference>
<reference evidence="3" key="1">
    <citation type="submission" date="2016-04" db="EMBL/GenBank/DDBJ databases">
        <authorList>
            <person name="Nguyen H.D."/>
            <person name="Kesanakurti P."/>
            <person name="Cullis J."/>
            <person name="Levesque C.A."/>
            <person name="Hambleton S."/>
        </authorList>
    </citation>
    <scope>NUCLEOTIDE SEQUENCE</scope>
    <source>
        <strain evidence="3">DAOMC 238032</strain>
    </source>
</reference>
<evidence type="ECO:0000313" key="3">
    <source>
        <dbReference type="EMBL" id="KAE8261541.1"/>
    </source>
</evidence>
<name>A0A177V965_9BASI</name>
<accession>A0A177V965</accession>
<evidence type="ECO:0000256" key="1">
    <source>
        <dbReference type="SAM" id="SignalP"/>
    </source>
</evidence>
<dbReference type="EMBL" id="LWDD02000351">
    <property type="protein sequence ID" value="KAE8261541.1"/>
    <property type="molecule type" value="Genomic_DNA"/>
</dbReference>
<dbReference type="InterPro" id="IPR021054">
    <property type="entry name" value="Cell_wall_mannoprotein_1"/>
</dbReference>
<evidence type="ECO:0000313" key="4">
    <source>
        <dbReference type="Proteomes" id="UP000077671"/>
    </source>
</evidence>
<evidence type="ECO:0008006" key="6">
    <source>
        <dbReference type="Google" id="ProtNLM"/>
    </source>
</evidence>
<evidence type="ECO:0000313" key="2">
    <source>
        <dbReference type="EMBL" id="CAD6918463.1"/>
    </source>
</evidence>
<dbReference type="Pfam" id="PF12296">
    <property type="entry name" value="HsbA"/>
    <property type="match status" value="1"/>
</dbReference>
<protein>
    <recommendedName>
        <fullName evidence="6">Hydrophobic surface binding protein A</fullName>
    </recommendedName>
</protein>
<comment type="caution">
    <text evidence="3">The sequence shown here is derived from an EMBL/GenBank/DDBJ whole genome shotgun (WGS) entry which is preliminary data.</text>
</comment>
<sequence length="181" mass="19013">MNFNLLAFLPAFALFAIVSAGDASAGADTVNGHISTLVKSIHGLNTQLHQPSVGTSYAAALGVNTAALKLVSDLQSATKFLNNHGKLSDDDAHNALHNLQVALPIVQDATTTVADLKPKFAKLQIVDIARSDVLELKTATRAFMKSIVNAVPSAKVGNAKRKQAAYNAALEKAASAYLLKH</sequence>
<reference evidence="2" key="3">
    <citation type="submission" date="2020-10" db="EMBL/GenBank/DDBJ databases">
        <authorList>
            <person name="Sedaghatjoo S."/>
        </authorList>
    </citation>
    <scope>NUCLEOTIDE SEQUENCE</scope>
    <source>
        <strain evidence="2">AZH3</strain>
    </source>
</reference>
<keyword evidence="5" id="KW-1185">Reference proteome</keyword>
<proteinExistence type="predicted"/>
<dbReference type="Gene3D" id="1.20.1280.140">
    <property type="match status" value="1"/>
</dbReference>
<dbReference type="EMBL" id="CAJHJG010002180">
    <property type="protein sequence ID" value="CAD6918463.1"/>
    <property type="molecule type" value="Genomic_DNA"/>
</dbReference>
<gene>
    <name evidence="3" type="ORF">A4X03_0g3165</name>
    <name evidence="2" type="ORF">JKIAZH3_G7887</name>
</gene>
<dbReference type="Proteomes" id="UP000077671">
    <property type="component" value="Unassembled WGS sequence"/>
</dbReference>
<organism evidence="3 4">
    <name type="scientific">Tilletia caries</name>
    <name type="common">wheat bunt fungus</name>
    <dbReference type="NCBI Taxonomy" id="13290"/>
    <lineage>
        <taxon>Eukaryota</taxon>
        <taxon>Fungi</taxon>
        <taxon>Dikarya</taxon>
        <taxon>Basidiomycota</taxon>
        <taxon>Ustilaginomycotina</taxon>
        <taxon>Exobasidiomycetes</taxon>
        <taxon>Tilletiales</taxon>
        <taxon>Tilletiaceae</taxon>
        <taxon>Tilletia</taxon>
    </lineage>
</organism>
<evidence type="ECO:0000313" key="5">
    <source>
        <dbReference type="Proteomes" id="UP000836402"/>
    </source>
</evidence>
<reference evidence="3" key="2">
    <citation type="journal article" date="2019" name="IMA Fungus">
        <title>Genome sequencing and comparison of five Tilletia species to identify candidate genes for the detection of regulated species infecting wheat.</title>
        <authorList>
            <person name="Nguyen H.D.T."/>
            <person name="Sultana T."/>
            <person name="Kesanakurti P."/>
            <person name="Hambleton S."/>
        </authorList>
    </citation>
    <scope>NUCLEOTIDE SEQUENCE</scope>
    <source>
        <strain evidence="3">DAOMC 238032</strain>
    </source>
</reference>
<dbReference type="AlphaFoldDB" id="A0A177V965"/>
<keyword evidence="1" id="KW-0732">Signal</keyword>
<dbReference type="PANTHER" id="PTHR38123:SF1">
    <property type="entry name" value="HYDROPHOBIC SURFACE BINDING PROTEIN"/>
    <property type="match status" value="1"/>
</dbReference>
<dbReference type="Proteomes" id="UP000836402">
    <property type="component" value="Unassembled WGS sequence"/>
</dbReference>